<dbReference type="GO" id="GO:0045454">
    <property type="term" value="P:cell redox homeostasis"/>
    <property type="evidence" value="ECO:0007669"/>
    <property type="project" value="TreeGrafter"/>
</dbReference>
<dbReference type="EMBL" id="JACMYG010000023">
    <property type="protein sequence ID" value="MBC2691989.1"/>
    <property type="molecule type" value="Genomic_DNA"/>
</dbReference>
<feature type="domain" description="Thioredoxin" evidence="12">
    <location>
        <begin position="43"/>
        <end position="216"/>
    </location>
</feature>
<sequence length="217" mass="23445">MSLKEKLRAAKAQMALQLPAQVSHVFAASLQGLIDKQLADKALTVNDKAPLAVLKDSDGQAVDLRQLLDAGPLVLVFYRGLWCPFCNLALNAYQQIAGDLAERGATLVAVSAQTPEYSLKTREALGIKYLLLSDHENQLARQYGIVFTLEDELAQVYRSLGADLQDFNGSSALTLPMASAFVITQDGLISHAFINVDYSERVEPLALLDAVSSHSGA</sequence>
<keyword evidence="14" id="KW-1185">Reference proteome</keyword>
<keyword evidence="5" id="KW-0560">Oxidoreductase</keyword>
<dbReference type="InterPro" id="IPR013766">
    <property type="entry name" value="Thioredoxin_domain"/>
</dbReference>
<evidence type="ECO:0000256" key="11">
    <source>
        <dbReference type="ARBA" id="ARBA00049091"/>
    </source>
</evidence>
<name>A0A7X1KZH0_9PSED</name>
<keyword evidence="7" id="KW-0676">Redox-active center</keyword>
<dbReference type="RefSeq" id="WP_185818753.1">
    <property type="nucleotide sequence ID" value="NZ_CP090311.1"/>
</dbReference>
<comment type="function">
    <text evidence="1">Thiol-specific peroxidase that catalyzes the reduction of hydrogen peroxide and organic hydroperoxides to water and alcohols, respectively. Plays a role in cell protection against oxidative stress by detoxifying peroxides and as sensor of hydrogen peroxide-mediated signaling events.</text>
</comment>
<evidence type="ECO:0000256" key="1">
    <source>
        <dbReference type="ARBA" id="ARBA00003330"/>
    </source>
</evidence>
<dbReference type="InterPro" id="IPR000866">
    <property type="entry name" value="AhpC/TSA"/>
</dbReference>
<protein>
    <recommendedName>
        <fullName evidence="2">thioredoxin-dependent peroxiredoxin</fullName>
        <ecNumber evidence="2">1.11.1.24</ecNumber>
    </recommendedName>
    <alternativeName>
        <fullName evidence="8">Thioredoxin peroxidase</fullName>
    </alternativeName>
    <alternativeName>
        <fullName evidence="10">Thioredoxin-dependent peroxiredoxin Bcp</fullName>
    </alternativeName>
</protein>
<evidence type="ECO:0000313" key="13">
    <source>
        <dbReference type="EMBL" id="MBC2691989.1"/>
    </source>
</evidence>
<dbReference type="Gene3D" id="3.40.30.10">
    <property type="entry name" value="Glutaredoxin"/>
    <property type="match status" value="1"/>
</dbReference>
<evidence type="ECO:0000256" key="6">
    <source>
        <dbReference type="ARBA" id="ARBA00023157"/>
    </source>
</evidence>
<dbReference type="InterPro" id="IPR036249">
    <property type="entry name" value="Thioredoxin-like_sf"/>
</dbReference>
<proteinExistence type="inferred from homology"/>
<keyword evidence="4" id="KW-0049">Antioxidant</keyword>
<evidence type="ECO:0000256" key="5">
    <source>
        <dbReference type="ARBA" id="ARBA00023002"/>
    </source>
</evidence>
<evidence type="ECO:0000256" key="10">
    <source>
        <dbReference type="ARBA" id="ARBA00042639"/>
    </source>
</evidence>
<dbReference type="EC" id="1.11.1.24" evidence="2"/>
<organism evidence="13 14">
    <name type="scientific">Pseudomonas kielensis</name>
    <dbReference type="NCBI Taxonomy" id="2762577"/>
    <lineage>
        <taxon>Bacteria</taxon>
        <taxon>Pseudomonadati</taxon>
        <taxon>Pseudomonadota</taxon>
        <taxon>Gammaproteobacteria</taxon>
        <taxon>Pseudomonadales</taxon>
        <taxon>Pseudomonadaceae</taxon>
        <taxon>Pseudomonas</taxon>
    </lineage>
</organism>
<comment type="similarity">
    <text evidence="9">Belongs to the peroxiredoxin family. BCP/PrxQ subfamily.</text>
</comment>
<dbReference type="Pfam" id="PF00578">
    <property type="entry name" value="AhpC-TSA"/>
    <property type="match status" value="1"/>
</dbReference>
<dbReference type="Proteomes" id="UP000526003">
    <property type="component" value="Unassembled WGS sequence"/>
</dbReference>
<evidence type="ECO:0000256" key="9">
    <source>
        <dbReference type="ARBA" id="ARBA00038489"/>
    </source>
</evidence>
<gene>
    <name evidence="13" type="ORF">H7995_19540</name>
</gene>
<dbReference type="PANTHER" id="PTHR42801:SF7">
    <property type="entry name" value="SLL1159 PROTEIN"/>
    <property type="match status" value="1"/>
</dbReference>
<evidence type="ECO:0000256" key="4">
    <source>
        <dbReference type="ARBA" id="ARBA00022862"/>
    </source>
</evidence>
<dbReference type="GO" id="GO:0008379">
    <property type="term" value="F:thioredoxin peroxidase activity"/>
    <property type="evidence" value="ECO:0007669"/>
    <property type="project" value="TreeGrafter"/>
</dbReference>
<keyword evidence="6" id="KW-1015">Disulfide bond</keyword>
<dbReference type="GO" id="GO:0034599">
    <property type="term" value="P:cellular response to oxidative stress"/>
    <property type="evidence" value="ECO:0007669"/>
    <property type="project" value="TreeGrafter"/>
</dbReference>
<accession>A0A7X1KZH0</accession>
<dbReference type="PROSITE" id="PS51352">
    <property type="entry name" value="THIOREDOXIN_2"/>
    <property type="match status" value="1"/>
</dbReference>
<comment type="catalytic activity">
    <reaction evidence="11">
        <text>a hydroperoxide + [thioredoxin]-dithiol = an alcohol + [thioredoxin]-disulfide + H2O</text>
        <dbReference type="Rhea" id="RHEA:62620"/>
        <dbReference type="Rhea" id="RHEA-COMP:10698"/>
        <dbReference type="Rhea" id="RHEA-COMP:10700"/>
        <dbReference type="ChEBI" id="CHEBI:15377"/>
        <dbReference type="ChEBI" id="CHEBI:29950"/>
        <dbReference type="ChEBI" id="CHEBI:30879"/>
        <dbReference type="ChEBI" id="CHEBI:35924"/>
        <dbReference type="ChEBI" id="CHEBI:50058"/>
        <dbReference type="EC" id="1.11.1.24"/>
    </reaction>
</comment>
<dbReference type="InterPro" id="IPR050924">
    <property type="entry name" value="Peroxiredoxin_BCP/PrxQ"/>
</dbReference>
<evidence type="ECO:0000256" key="8">
    <source>
        <dbReference type="ARBA" id="ARBA00032824"/>
    </source>
</evidence>
<evidence type="ECO:0000313" key="14">
    <source>
        <dbReference type="Proteomes" id="UP000526003"/>
    </source>
</evidence>
<dbReference type="AlphaFoldDB" id="A0A7X1KZH0"/>
<dbReference type="CDD" id="cd02970">
    <property type="entry name" value="PRX_like2"/>
    <property type="match status" value="1"/>
</dbReference>
<evidence type="ECO:0000256" key="7">
    <source>
        <dbReference type="ARBA" id="ARBA00023284"/>
    </source>
</evidence>
<keyword evidence="3" id="KW-0575">Peroxidase</keyword>
<comment type="caution">
    <text evidence="13">The sequence shown here is derived from an EMBL/GenBank/DDBJ whole genome shotgun (WGS) entry which is preliminary data.</text>
</comment>
<dbReference type="PANTHER" id="PTHR42801">
    <property type="entry name" value="THIOREDOXIN-DEPENDENT PEROXIDE REDUCTASE"/>
    <property type="match status" value="1"/>
</dbReference>
<evidence type="ECO:0000259" key="12">
    <source>
        <dbReference type="PROSITE" id="PS51352"/>
    </source>
</evidence>
<dbReference type="GO" id="GO:0005737">
    <property type="term" value="C:cytoplasm"/>
    <property type="evidence" value="ECO:0007669"/>
    <property type="project" value="TreeGrafter"/>
</dbReference>
<evidence type="ECO:0000256" key="3">
    <source>
        <dbReference type="ARBA" id="ARBA00022559"/>
    </source>
</evidence>
<evidence type="ECO:0000256" key="2">
    <source>
        <dbReference type="ARBA" id="ARBA00013017"/>
    </source>
</evidence>
<reference evidence="13 14" key="1">
    <citation type="submission" date="2020-08" db="EMBL/GenBank/DDBJ databases">
        <title>Pseudomonas sp. nov.</title>
        <authorList>
            <person name="Gieschler S."/>
            <person name="Fiedler G."/>
            <person name="Brinks E."/>
            <person name="Boehnlein C."/>
            <person name="Franz C.M.A.P."/>
            <person name="Kabisch J."/>
        </authorList>
    </citation>
    <scope>NUCLEOTIDE SEQUENCE [LARGE SCALE GENOMIC DNA]</scope>
    <source>
        <strain evidence="13 14">MBT-1</strain>
    </source>
</reference>
<dbReference type="SUPFAM" id="SSF52833">
    <property type="entry name" value="Thioredoxin-like"/>
    <property type="match status" value="1"/>
</dbReference>